<evidence type="ECO:0000256" key="1">
    <source>
        <dbReference type="SAM" id="MobiDB-lite"/>
    </source>
</evidence>
<dbReference type="STRING" id="135826.KP77_22580"/>
<dbReference type="EMBL" id="JXRQ01000019">
    <property type="protein sequence ID" value="KIL48606.1"/>
    <property type="molecule type" value="Genomic_DNA"/>
</dbReference>
<dbReference type="PATRIC" id="fig|135826.4.peg.2252"/>
<protein>
    <recommendedName>
        <fullName evidence="4">Novel toxin 21 domain-containing protein</fullName>
    </recommendedName>
</protein>
<keyword evidence="3" id="KW-1185">Reference proteome</keyword>
<dbReference type="RefSeq" id="WP_052474107.1">
    <property type="nucleotide sequence ID" value="NZ_JXRQ01000019.1"/>
</dbReference>
<proteinExistence type="predicted"/>
<dbReference type="Proteomes" id="UP000031950">
    <property type="component" value="Unassembled WGS sequence"/>
</dbReference>
<name>A0A0C2VW26_9BACL</name>
<accession>A0A0C2VW26</accession>
<evidence type="ECO:0000313" key="3">
    <source>
        <dbReference type="Proteomes" id="UP000031950"/>
    </source>
</evidence>
<dbReference type="OrthoDB" id="2051413at2"/>
<organism evidence="2 3">
    <name type="scientific">Jeotgalibacillus alimentarius</name>
    <dbReference type="NCBI Taxonomy" id="135826"/>
    <lineage>
        <taxon>Bacteria</taxon>
        <taxon>Bacillati</taxon>
        <taxon>Bacillota</taxon>
        <taxon>Bacilli</taxon>
        <taxon>Bacillales</taxon>
        <taxon>Caryophanaceae</taxon>
        <taxon>Jeotgalibacillus</taxon>
    </lineage>
</organism>
<comment type="caution">
    <text evidence="2">The sequence shown here is derived from an EMBL/GenBank/DDBJ whole genome shotgun (WGS) entry which is preliminary data.</text>
</comment>
<dbReference type="AlphaFoldDB" id="A0A0C2VW26"/>
<evidence type="ECO:0000313" key="2">
    <source>
        <dbReference type="EMBL" id="KIL48606.1"/>
    </source>
</evidence>
<evidence type="ECO:0008006" key="4">
    <source>
        <dbReference type="Google" id="ProtNLM"/>
    </source>
</evidence>
<gene>
    <name evidence="2" type="ORF">KP77_22580</name>
</gene>
<reference evidence="2 3" key="1">
    <citation type="submission" date="2015-01" db="EMBL/GenBank/DDBJ databases">
        <title>Genome sequence of Jeotgalibacillus alimentarius.</title>
        <authorList>
            <person name="Goh K.M."/>
            <person name="Chan K.-G."/>
            <person name="Yaakop A.S."/>
            <person name="Ee R."/>
            <person name="Gan H.M."/>
            <person name="Chan C.S."/>
        </authorList>
    </citation>
    <scope>NUCLEOTIDE SEQUENCE [LARGE SCALE GENOMIC DNA]</scope>
    <source>
        <strain evidence="2 3">YKJ-13</strain>
    </source>
</reference>
<feature type="region of interest" description="Disordered" evidence="1">
    <location>
        <begin position="206"/>
        <end position="232"/>
    </location>
</feature>
<sequence length="232" mass="25226">MLRFSKIISGVLVFVLVFAFATSPLVSAETYPQKTLNEFSLEDFERFEDIPEELLDPNFYNEDEIIEIPEEYLNPYHPETIDVMYINSGSANGEFQTFAIAAAAGVYFIPGIGQIALTATGALIIGGATIAAGSWLYNQVSAYFGKKAAEKAADTIPKNLKSSDMKVDLGKFKDKNGNTPKTKTSGTFTNGKWVITKDTAGHTGYNGSKKAWKIGNPSRKASLDRSGNIVGK</sequence>